<evidence type="ECO:0000256" key="1">
    <source>
        <dbReference type="SAM" id="Phobius"/>
    </source>
</evidence>
<keyword evidence="1" id="KW-0472">Membrane</keyword>
<organism evidence="2 3">
    <name type="scientific">Streptomyces coeruleoprunus</name>
    <dbReference type="NCBI Taxonomy" id="285563"/>
    <lineage>
        <taxon>Bacteria</taxon>
        <taxon>Bacillati</taxon>
        <taxon>Actinomycetota</taxon>
        <taxon>Actinomycetes</taxon>
        <taxon>Kitasatosporales</taxon>
        <taxon>Streptomycetaceae</taxon>
        <taxon>Streptomyces</taxon>
    </lineage>
</organism>
<keyword evidence="3" id="KW-1185">Reference proteome</keyword>
<feature type="transmembrane region" description="Helical" evidence="1">
    <location>
        <begin position="40"/>
        <end position="56"/>
    </location>
</feature>
<keyword evidence="1" id="KW-0812">Transmembrane</keyword>
<comment type="caution">
    <text evidence="2">The sequence shown here is derived from an EMBL/GenBank/DDBJ whole genome shotgun (WGS) entry which is preliminary data.</text>
</comment>
<evidence type="ECO:0000313" key="2">
    <source>
        <dbReference type="EMBL" id="MFC5023875.1"/>
    </source>
</evidence>
<feature type="transmembrane region" description="Helical" evidence="1">
    <location>
        <begin position="63"/>
        <end position="88"/>
    </location>
</feature>
<reference evidence="3" key="1">
    <citation type="journal article" date="2019" name="Int. J. Syst. Evol. Microbiol.">
        <title>The Global Catalogue of Microorganisms (GCM) 10K type strain sequencing project: providing services to taxonomists for standard genome sequencing and annotation.</title>
        <authorList>
            <consortium name="The Broad Institute Genomics Platform"/>
            <consortium name="The Broad Institute Genome Sequencing Center for Infectious Disease"/>
            <person name="Wu L."/>
            <person name="Ma J."/>
        </authorList>
    </citation>
    <scope>NUCLEOTIDE SEQUENCE [LARGE SCALE GENOMIC DNA]</scope>
    <source>
        <strain evidence="3">CGMCC 4.1648</strain>
    </source>
</reference>
<protein>
    <submittedName>
        <fullName evidence="2">Uncharacterized protein</fullName>
    </submittedName>
</protein>
<proteinExistence type="predicted"/>
<feature type="transmembrane region" description="Helical" evidence="1">
    <location>
        <begin position="108"/>
        <end position="132"/>
    </location>
</feature>
<accession>A0ABV9XI81</accession>
<gene>
    <name evidence="2" type="ORF">ACFPM3_17175</name>
</gene>
<dbReference type="EMBL" id="JBHSJD010000013">
    <property type="protein sequence ID" value="MFC5023875.1"/>
    <property type="molecule type" value="Genomic_DNA"/>
</dbReference>
<dbReference type="Proteomes" id="UP001595829">
    <property type="component" value="Unassembled WGS sequence"/>
</dbReference>
<dbReference type="RefSeq" id="WP_345687126.1">
    <property type="nucleotide sequence ID" value="NZ_BAABIT010000001.1"/>
</dbReference>
<sequence>MTGTEAGIRVYWQQRAFVVGALLAAVPAVLFGVGITLGQIFVPCAAAIALPLFLAGRPDVFRWTCVVIGASLIGFSLMLMGFGMFLFLPSGVLLLLVPGAEAYERPSAARVLLGTGAVLLAGLCAWAAYWYLFVHGQQVA</sequence>
<evidence type="ECO:0000313" key="3">
    <source>
        <dbReference type="Proteomes" id="UP001595829"/>
    </source>
</evidence>
<keyword evidence="1" id="KW-1133">Transmembrane helix</keyword>
<name>A0ABV9XI81_9ACTN</name>
<feature type="transmembrane region" description="Helical" evidence="1">
    <location>
        <begin position="16"/>
        <end position="34"/>
    </location>
</feature>